<name>A0ABU9D5S1_9PROT</name>
<dbReference type="PROSITE" id="PS00893">
    <property type="entry name" value="NUDIX_BOX"/>
    <property type="match status" value="1"/>
</dbReference>
<feature type="domain" description="Nudix hydrolase" evidence="17">
    <location>
        <begin position="4"/>
        <end position="131"/>
    </location>
</feature>
<evidence type="ECO:0000256" key="10">
    <source>
        <dbReference type="ARBA" id="ARBA00035861"/>
    </source>
</evidence>
<dbReference type="Pfam" id="PF02581">
    <property type="entry name" value="TMP-TENI"/>
    <property type="match status" value="1"/>
</dbReference>
<evidence type="ECO:0000256" key="13">
    <source>
        <dbReference type="ARBA" id="ARBA00040794"/>
    </source>
</evidence>
<evidence type="ECO:0000313" key="19">
    <source>
        <dbReference type="Proteomes" id="UP001446205"/>
    </source>
</evidence>
<dbReference type="CDD" id="cd03425">
    <property type="entry name" value="NUDIX_MutT_NudA_like"/>
    <property type="match status" value="1"/>
</dbReference>
<evidence type="ECO:0000256" key="12">
    <source>
        <dbReference type="ARBA" id="ARBA00038905"/>
    </source>
</evidence>
<comment type="cofactor">
    <cofactor evidence="1">
        <name>Mg(2+)</name>
        <dbReference type="ChEBI" id="CHEBI:18420"/>
    </cofactor>
</comment>
<dbReference type="PROSITE" id="PS51462">
    <property type="entry name" value="NUDIX"/>
    <property type="match status" value="1"/>
</dbReference>
<keyword evidence="9" id="KW-0234">DNA repair</keyword>
<dbReference type="EMBL" id="JBBPCO010000003">
    <property type="protein sequence ID" value="MEK8088894.1"/>
    <property type="molecule type" value="Genomic_DNA"/>
</dbReference>
<keyword evidence="3" id="KW-0515">Mutator protein</keyword>
<dbReference type="NCBIfam" id="TIGR00586">
    <property type="entry name" value="mutt"/>
    <property type="match status" value="1"/>
</dbReference>
<comment type="catalytic activity">
    <reaction evidence="11">
        <text>8-oxo-GTP + H2O = 8-oxo-GMP + diphosphate + H(+)</text>
        <dbReference type="Rhea" id="RHEA:67616"/>
        <dbReference type="ChEBI" id="CHEBI:15377"/>
        <dbReference type="ChEBI" id="CHEBI:15378"/>
        <dbReference type="ChEBI" id="CHEBI:33019"/>
        <dbReference type="ChEBI" id="CHEBI:143553"/>
        <dbReference type="ChEBI" id="CHEBI:145694"/>
    </reaction>
</comment>
<proteinExistence type="inferred from homology"/>
<dbReference type="PANTHER" id="PTHR47707">
    <property type="entry name" value="8-OXO-DGTP DIPHOSPHATASE"/>
    <property type="match status" value="1"/>
</dbReference>
<keyword evidence="6" id="KW-0227">DNA damage</keyword>
<evidence type="ECO:0000256" key="8">
    <source>
        <dbReference type="ARBA" id="ARBA00022842"/>
    </source>
</evidence>
<dbReference type="SUPFAM" id="SSF55811">
    <property type="entry name" value="Nudix"/>
    <property type="match status" value="1"/>
</dbReference>
<evidence type="ECO:0000256" key="11">
    <source>
        <dbReference type="ARBA" id="ARBA00036904"/>
    </source>
</evidence>
<dbReference type="InterPro" id="IPR047127">
    <property type="entry name" value="MutT-like"/>
</dbReference>
<evidence type="ECO:0000313" key="18">
    <source>
        <dbReference type="EMBL" id="MEK8088894.1"/>
    </source>
</evidence>
<dbReference type="RefSeq" id="WP_341369961.1">
    <property type="nucleotide sequence ID" value="NZ_JBBPCO010000003.1"/>
</dbReference>
<evidence type="ECO:0000256" key="16">
    <source>
        <dbReference type="ARBA" id="ARBA00042798"/>
    </source>
</evidence>
<evidence type="ECO:0000256" key="7">
    <source>
        <dbReference type="ARBA" id="ARBA00022801"/>
    </source>
</evidence>
<dbReference type="EC" id="3.6.1.55" evidence="12"/>
<dbReference type="InterPro" id="IPR020476">
    <property type="entry name" value="Nudix_hydrolase"/>
</dbReference>
<keyword evidence="5" id="KW-0479">Metal-binding</keyword>
<dbReference type="CDD" id="cd00564">
    <property type="entry name" value="TMP_TenI"/>
    <property type="match status" value="1"/>
</dbReference>
<comment type="caution">
    <text evidence="18">The sequence shown here is derived from an EMBL/GenBank/DDBJ whole genome shotgun (WGS) entry which is preliminary data.</text>
</comment>
<dbReference type="Pfam" id="PF14815">
    <property type="entry name" value="NUDIX_4"/>
    <property type="match status" value="1"/>
</dbReference>
<keyword evidence="7 18" id="KW-0378">Hydrolase</keyword>
<sequence length="338" mass="35661">MSSVVQVAVGVILGADGRVLVSRRHQDAHQGGLWEFPGGKIEPGESLEQALARELAEELGIEVLAASFWFTQTFAYPDKQVALQICKVHQFRGEPCGLEGQPLRWLHPDELDPQSFPAANRPIIEALQNMPSTKLPSPPLYLIADPARCPAGCFLPTLEQALSAGVRWIQLRAKALDQAAYLALAREVLVLTRAHEAKLLLNGAPTLLEEVPADGIQLSASRLAALQGKVLGPHTGLWGASCHDLAELQAAEAAGVDFALLSPVYPTASHPGAPTLGLDRFAALVRQTRVPVLALGGLSPDRVPELMKAGAAGIAVLGGILEADDPGQAVAAYLAALA</sequence>
<dbReference type="PANTHER" id="PTHR47707:SF1">
    <property type="entry name" value="NUDIX HYDROLASE FAMILY PROTEIN"/>
    <property type="match status" value="1"/>
</dbReference>
<gene>
    <name evidence="18" type="ORF">WOB96_03865</name>
</gene>
<dbReference type="PRINTS" id="PR00502">
    <property type="entry name" value="NUDIXFAMILY"/>
</dbReference>
<evidence type="ECO:0000256" key="14">
    <source>
        <dbReference type="ARBA" id="ARBA00041592"/>
    </source>
</evidence>
<accession>A0ABU9D5S1</accession>
<evidence type="ECO:0000256" key="6">
    <source>
        <dbReference type="ARBA" id="ARBA00022763"/>
    </source>
</evidence>
<evidence type="ECO:0000256" key="9">
    <source>
        <dbReference type="ARBA" id="ARBA00023204"/>
    </source>
</evidence>
<dbReference type="Gene3D" id="3.20.20.70">
    <property type="entry name" value="Aldolase class I"/>
    <property type="match status" value="1"/>
</dbReference>
<dbReference type="GO" id="GO:0016787">
    <property type="term" value="F:hydrolase activity"/>
    <property type="evidence" value="ECO:0007669"/>
    <property type="project" value="UniProtKB-KW"/>
</dbReference>
<comment type="similarity">
    <text evidence="2">Belongs to the Nudix hydrolase family.</text>
</comment>
<dbReference type="InterPro" id="IPR036206">
    <property type="entry name" value="ThiamineP_synth_sf"/>
</dbReference>
<dbReference type="InterPro" id="IPR000086">
    <property type="entry name" value="NUDIX_hydrolase_dom"/>
</dbReference>
<dbReference type="SUPFAM" id="SSF51391">
    <property type="entry name" value="Thiamin phosphate synthase"/>
    <property type="match status" value="1"/>
</dbReference>
<evidence type="ECO:0000256" key="1">
    <source>
        <dbReference type="ARBA" id="ARBA00001946"/>
    </source>
</evidence>
<reference evidence="18 19" key="1">
    <citation type="submission" date="2024-04" db="EMBL/GenBank/DDBJ databases">
        <authorList>
            <person name="Abashina T."/>
            <person name="Shaikin A."/>
        </authorList>
    </citation>
    <scope>NUCLEOTIDE SEQUENCE [LARGE SCALE GENOMIC DNA]</scope>
    <source>
        <strain evidence="18 19">AAFK</strain>
    </source>
</reference>
<organism evidence="18 19">
    <name type="scientific">Thermithiobacillus plumbiphilus</name>
    <dbReference type="NCBI Taxonomy" id="1729899"/>
    <lineage>
        <taxon>Bacteria</taxon>
        <taxon>Pseudomonadati</taxon>
        <taxon>Pseudomonadota</taxon>
        <taxon>Acidithiobacillia</taxon>
        <taxon>Acidithiobacillales</taxon>
        <taxon>Thermithiobacillaceae</taxon>
        <taxon>Thermithiobacillus</taxon>
    </lineage>
</organism>
<keyword evidence="4" id="KW-0235">DNA replication</keyword>
<keyword evidence="19" id="KW-1185">Reference proteome</keyword>
<dbReference type="InterPro" id="IPR003561">
    <property type="entry name" value="Mutator_MutT"/>
</dbReference>
<dbReference type="Proteomes" id="UP001446205">
    <property type="component" value="Unassembled WGS sequence"/>
</dbReference>
<evidence type="ECO:0000256" key="5">
    <source>
        <dbReference type="ARBA" id="ARBA00022723"/>
    </source>
</evidence>
<dbReference type="InterPro" id="IPR029119">
    <property type="entry name" value="MutY_C"/>
</dbReference>
<dbReference type="Gene3D" id="3.90.79.10">
    <property type="entry name" value="Nucleoside Triphosphate Pyrophosphohydrolase"/>
    <property type="match status" value="1"/>
</dbReference>
<dbReference type="NCBIfam" id="NF006530">
    <property type="entry name" value="PRK08999.1"/>
    <property type="match status" value="1"/>
</dbReference>
<keyword evidence="8" id="KW-0460">Magnesium</keyword>
<evidence type="ECO:0000256" key="3">
    <source>
        <dbReference type="ARBA" id="ARBA00022457"/>
    </source>
</evidence>
<evidence type="ECO:0000256" key="15">
    <source>
        <dbReference type="ARBA" id="ARBA00041979"/>
    </source>
</evidence>
<protein>
    <recommendedName>
        <fullName evidence="13">8-oxo-dGTP diphosphatase</fullName>
        <ecNumber evidence="12">3.6.1.55</ecNumber>
    </recommendedName>
    <alternativeName>
        <fullName evidence="16">7,8-dihydro-8-oxoguanine-triphosphatase</fullName>
    </alternativeName>
    <alternativeName>
        <fullName evidence="15">Mutator protein MutT</fullName>
    </alternativeName>
    <alternativeName>
        <fullName evidence="14">dGTP pyrophosphohydrolase</fullName>
    </alternativeName>
</protein>
<evidence type="ECO:0000256" key="2">
    <source>
        <dbReference type="ARBA" id="ARBA00005582"/>
    </source>
</evidence>
<evidence type="ECO:0000259" key="17">
    <source>
        <dbReference type="PROSITE" id="PS51462"/>
    </source>
</evidence>
<dbReference type="InterPro" id="IPR013785">
    <property type="entry name" value="Aldolase_TIM"/>
</dbReference>
<dbReference type="InterPro" id="IPR022998">
    <property type="entry name" value="ThiamineP_synth_TenI"/>
</dbReference>
<comment type="catalytic activity">
    <reaction evidence="10">
        <text>8-oxo-dGTP + H2O = 8-oxo-dGMP + diphosphate + H(+)</text>
        <dbReference type="Rhea" id="RHEA:31575"/>
        <dbReference type="ChEBI" id="CHEBI:15377"/>
        <dbReference type="ChEBI" id="CHEBI:15378"/>
        <dbReference type="ChEBI" id="CHEBI:33019"/>
        <dbReference type="ChEBI" id="CHEBI:63224"/>
        <dbReference type="ChEBI" id="CHEBI:77896"/>
        <dbReference type="EC" id="3.6.1.55"/>
    </reaction>
</comment>
<evidence type="ECO:0000256" key="4">
    <source>
        <dbReference type="ARBA" id="ARBA00022705"/>
    </source>
</evidence>
<dbReference type="InterPro" id="IPR015797">
    <property type="entry name" value="NUDIX_hydrolase-like_dom_sf"/>
</dbReference>
<dbReference type="InterPro" id="IPR020084">
    <property type="entry name" value="NUDIX_hydrolase_CS"/>
</dbReference>